<evidence type="ECO:0000259" key="7">
    <source>
        <dbReference type="Pfam" id="PF12823"/>
    </source>
</evidence>
<dbReference type="Proteomes" id="UP000268291">
    <property type="component" value="Unassembled WGS sequence"/>
</dbReference>
<feature type="domain" description="DUF3817" evidence="7">
    <location>
        <begin position="6"/>
        <end position="90"/>
    </location>
</feature>
<dbReference type="PANTHER" id="PTHR40077:SF1">
    <property type="entry name" value="MEMBRANE PROTEIN"/>
    <property type="match status" value="1"/>
</dbReference>
<evidence type="ECO:0000256" key="5">
    <source>
        <dbReference type="ARBA" id="ARBA00023136"/>
    </source>
</evidence>
<keyword evidence="5 6" id="KW-0472">Membrane</keyword>
<evidence type="ECO:0000256" key="4">
    <source>
        <dbReference type="ARBA" id="ARBA00022989"/>
    </source>
</evidence>
<keyword evidence="11" id="KW-1185">Reference proteome</keyword>
<accession>A0A2P8GT07</accession>
<gene>
    <name evidence="8" type="ORF">CLV49_0714</name>
    <name evidence="9" type="ORF">ELQ93_17025</name>
</gene>
<name>A0A2P8GT07_9MICO</name>
<dbReference type="RefSeq" id="WP_106562294.1">
    <property type="nucleotide sequence ID" value="NZ_PYAU01000001.1"/>
</dbReference>
<feature type="transmembrane region" description="Helical" evidence="6">
    <location>
        <begin position="42"/>
        <end position="61"/>
    </location>
</feature>
<feature type="transmembrane region" description="Helical" evidence="6">
    <location>
        <begin position="6"/>
        <end position="30"/>
    </location>
</feature>
<sequence length="153" mass="16383">MTPRLLFRVAAIAEAITWAFLLTAMFLKYVARTTDALVSPAGGIHGFVFLCYVAATVFVWIDRRWSVGTGLVGLASAIVPFATIPFDVVMDRRGRLDGGWRLAPGGAAPRGIIEHAQAWVLRRPVMAALTAVVLVSLVFTALLIAGPPVPKPS</sequence>
<dbReference type="Proteomes" id="UP000241203">
    <property type="component" value="Unassembled WGS sequence"/>
</dbReference>
<comment type="subcellular location">
    <subcellularLocation>
        <location evidence="1">Cell membrane</location>
        <topology evidence="1">Multi-pass membrane protein</topology>
    </subcellularLocation>
</comment>
<reference evidence="9 11" key="2">
    <citation type="submission" date="2018-12" db="EMBL/GenBank/DDBJ databases">
        <authorList>
            <person name="hu s."/>
            <person name="Xu Y."/>
            <person name="Xu B."/>
            <person name="Li F."/>
        </authorList>
    </citation>
    <scope>NUCLEOTIDE SEQUENCE [LARGE SCALE GENOMIC DNA]</scope>
    <source>
        <strain evidence="9 11">KSW2-17</strain>
    </source>
</reference>
<evidence type="ECO:0000313" key="11">
    <source>
        <dbReference type="Proteomes" id="UP000268291"/>
    </source>
</evidence>
<comment type="caution">
    <text evidence="8">The sequence shown here is derived from an EMBL/GenBank/DDBJ whole genome shotgun (WGS) entry which is preliminary data.</text>
</comment>
<organism evidence="8 10">
    <name type="scientific">Labedella gwakjiensis</name>
    <dbReference type="NCBI Taxonomy" id="390269"/>
    <lineage>
        <taxon>Bacteria</taxon>
        <taxon>Bacillati</taxon>
        <taxon>Actinomycetota</taxon>
        <taxon>Actinomycetes</taxon>
        <taxon>Micrococcales</taxon>
        <taxon>Microbacteriaceae</taxon>
        <taxon>Labedella</taxon>
    </lineage>
</organism>
<dbReference type="EMBL" id="PYAU01000001">
    <property type="protein sequence ID" value="PSL37108.1"/>
    <property type="molecule type" value="Genomic_DNA"/>
</dbReference>
<evidence type="ECO:0000256" key="1">
    <source>
        <dbReference type="ARBA" id="ARBA00004651"/>
    </source>
</evidence>
<evidence type="ECO:0000256" key="3">
    <source>
        <dbReference type="ARBA" id="ARBA00022692"/>
    </source>
</evidence>
<dbReference type="NCBIfam" id="TIGR03954">
    <property type="entry name" value="integ_memb_HG"/>
    <property type="match status" value="1"/>
</dbReference>
<evidence type="ECO:0000313" key="10">
    <source>
        <dbReference type="Proteomes" id="UP000241203"/>
    </source>
</evidence>
<reference evidence="8 10" key="1">
    <citation type="submission" date="2018-03" db="EMBL/GenBank/DDBJ databases">
        <title>Genomic Encyclopedia of Archaeal and Bacterial Type Strains, Phase II (KMG-II): from individual species to whole genera.</title>
        <authorList>
            <person name="Goeker M."/>
        </authorList>
    </citation>
    <scope>NUCLEOTIDE SEQUENCE [LARGE SCALE GENOMIC DNA]</scope>
    <source>
        <strain evidence="8 10">DSM 21548</strain>
    </source>
</reference>
<protein>
    <submittedName>
        <fullName evidence="9">DUF3817 domain-containing protein</fullName>
    </submittedName>
    <submittedName>
        <fullName evidence="8">Integral membrane protein</fullName>
    </submittedName>
</protein>
<keyword evidence="3 6" id="KW-0812">Transmembrane</keyword>
<keyword evidence="4 6" id="KW-1133">Transmembrane helix</keyword>
<dbReference type="EMBL" id="RZGY01000004">
    <property type="protein sequence ID" value="RUQ81989.1"/>
    <property type="molecule type" value="Genomic_DNA"/>
</dbReference>
<feature type="transmembrane region" description="Helical" evidence="6">
    <location>
        <begin position="125"/>
        <end position="145"/>
    </location>
</feature>
<keyword evidence="2" id="KW-1003">Cell membrane</keyword>
<evidence type="ECO:0000313" key="9">
    <source>
        <dbReference type="EMBL" id="RUQ81989.1"/>
    </source>
</evidence>
<dbReference type="InterPro" id="IPR023845">
    <property type="entry name" value="DUF3817_TM"/>
</dbReference>
<dbReference type="PANTHER" id="PTHR40077">
    <property type="entry name" value="MEMBRANE PROTEIN-RELATED"/>
    <property type="match status" value="1"/>
</dbReference>
<evidence type="ECO:0000256" key="2">
    <source>
        <dbReference type="ARBA" id="ARBA00022475"/>
    </source>
</evidence>
<evidence type="ECO:0000313" key="8">
    <source>
        <dbReference type="EMBL" id="PSL37108.1"/>
    </source>
</evidence>
<feature type="transmembrane region" description="Helical" evidence="6">
    <location>
        <begin position="67"/>
        <end position="86"/>
    </location>
</feature>
<dbReference type="OrthoDB" id="3396203at2"/>
<proteinExistence type="predicted"/>
<dbReference type="Pfam" id="PF12823">
    <property type="entry name" value="DUF3817"/>
    <property type="match status" value="1"/>
</dbReference>
<dbReference type="AlphaFoldDB" id="A0A2P8GT07"/>
<evidence type="ECO:0000256" key="6">
    <source>
        <dbReference type="SAM" id="Phobius"/>
    </source>
</evidence>
<dbReference type="GO" id="GO:0005886">
    <property type="term" value="C:plasma membrane"/>
    <property type="evidence" value="ECO:0007669"/>
    <property type="project" value="UniProtKB-SubCell"/>
</dbReference>